<sequence>MSFSPEESHRRAAREDLPPGLCRQCKRLAMLKRGFWVYKHAYKKLLLGNRRAKFLQLDDSLTTLTWYPAADDKGKPAGRGRSVELKEMEGVVFGCGTFTFKFMRGQKPPPWLCFSVVHPERTFDFSVISREAAEVCLLGLQNLLLRPELKFQNPLKLLPLSLGDFLWMSAKFRLRTLADEEGMPGHTMMWVLIMQTMLRAGGIERLSLLRFSKFWQKAMKLKPNDLPVEYRNLPFRVQRVDEIISRTWLQQPAAATSKALLFLKKGNNKGGTSDQEDRLQKTQENASFQLAQSAASHPPSPEGKPSRPSLIASDGLKERESISVPLSPERPARAAAAGGAAAGSTTSLQVPSSRESPQPHTFSVLASQKASASLSPTSLRQNVSSPVPILSVPTKPQQPLARSNSPGKARRQGSSRRSLERPQGPLPVSVSSQRMHVQANLSSRLNLSKSARTDLMNDFGISRRKAGPAAGPGSSSTLWRPTGGPGGPRHGSTRTLASEKRPSAGAGALQTLEDGAVMVVSAHDSGKERDKEREGGGGGLRETLVDSNSHLRLPLNQSGSRVDLRQSSSRSEIEGEKGGAGSNRKFRLKRQDTFTMEQQPHVPPKVTGEAVTAFHMKGTSAPARSLTQQLEADVLLDNLLGDVPTSPKAGGVGGGGGAGSVAGRDSSPADDRGEKAQPKKGKSVLRRESDPLSQGGGLLMSPPNSSSPPTQNPKEERRRSRDPSDQKGRRRSKDKDRTGGTEQQGLGQGQGMSRRRSSLLFEPLAEDAKSAVAADFAADIFAVPNPNATVEAVHGTRRASFGARIVAHLTNQESPTDSRSPSRHRQLHQGTEGEGYRRGSTHAGGKERDTRRSSTEHKGAGRERRRSSVGGKRDGKERAKTEGGAAEGGMSAKPAAVSAEAEATLRRAMTRRQQQHSAGEGVGSRGSSPSRGRDGERRPGGRVGAGSQEMLEEAPVSADSPIGRRGEEERALVAVSPPPEDASGAPALPPSVRKNGRTGLQPSSWEGMGKEGGPSSDLDGGGATRNRPLEGEGERGEGFEGDKKERDRGGNRVVQGDGFRGKER</sequence>
<feature type="region of interest" description="Disordered" evidence="1">
    <location>
        <begin position="461"/>
        <end position="605"/>
    </location>
</feature>
<feature type="compositionally biased region" description="Basic and acidic residues" evidence="1">
    <location>
        <begin position="871"/>
        <end position="881"/>
    </location>
</feature>
<reference evidence="2" key="1">
    <citation type="submission" date="2014-11" db="EMBL/GenBank/DDBJ databases">
        <authorList>
            <person name="Otto D Thomas"/>
            <person name="Naeem Raeece"/>
        </authorList>
    </citation>
    <scope>NUCLEOTIDE SEQUENCE</scope>
</reference>
<feature type="compositionally biased region" description="Low complexity" evidence="1">
    <location>
        <begin position="891"/>
        <end position="902"/>
    </location>
</feature>
<feature type="compositionally biased region" description="Basic and acidic residues" evidence="1">
    <location>
        <begin position="524"/>
        <end position="535"/>
    </location>
</feature>
<evidence type="ECO:0008006" key="3">
    <source>
        <dbReference type="Google" id="ProtNLM"/>
    </source>
</evidence>
<organism evidence="2">
    <name type="scientific">Chromera velia CCMP2878</name>
    <dbReference type="NCBI Taxonomy" id="1169474"/>
    <lineage>
        <taxon>Eukaryota</taxon>
        <taxon>Sar</taxon>
        <taxon>Alveolata</taxon>
        <taxon>Colpodellida</taxon>
        <taxon>Chromeraceae</taxon>
        <taxon>Chromera</taxon>
    </lineage>
</organism>
<feature type="compositionally biased region" description="Polar residues" evidence="1">
    <location>
        <begin position="344"/>
        <end position="385"/>
    </location>
</feature>
<feature type="compositionally biased region" description="Polar residues" evidence="1">
    <location>
        <begin position="809"/>
        <end position="819"/>
    </location>
</feature>
<feature type="compositionally biased region" description="Gly residues" evidence="1">
    <location>
        <begin position="650"/>
        <end position="660"/>
    </location>
</feature>
<dbReference type="EMBL" id="CDMZ01005769">
    <property type="protein sequence ID" value="CEM54253.1"/>
    <property type="molecule type" value="Genomic_DNA"/>
</dbReference>
<feature type="compositionally biased region" description="Polar residues" evidence="1">
    <location>
        <begin position="545"/>
        <end position="570"/>
    </location>
</feature>
<gene>
    <name evidence="2" type="ORF">Cvel_12631</name>
</gene>
<feature type="compositionally biased region" description="Basic and acidic residues" evidence="1">
    <location>
        <begin position="844"/>
        <end position="862"/>
    </location>
</feature>
<proteinExistence type="predicted"/>
<evidence type="ECO:0000313" key="2">
    <source>
        <dbReference type="EMBL" id="CEM54253.1"/>
    </source>
</evidence>
<dbReference type="VEuPathDB" id="CryptoDB:Cvel_12631"/>
<dbReference type="InterPro" id="IPR011993">
    <property type="entry name" value="PH-like_dom_sf"/>
</dbReference>
<evidence type="ECO:0000256" key="1">
    <source>
        <dbReference type="SAM" id="MobiDB-lite"/>
    </source>
</evidence>
<dbReference type="AlphaFoldDB" id="A0A0G4IAR9"/>
<accession>A0A0G4IAR9</accession>
<feature type="region of interest" description="Disordered" evidence="1">
    <location>
        <begin position="287"/>
        <end position="433"/>
    </location>
</feature>
<name>A0A0G4IAR9_9ALVE</name>
<feature type="compositionally biased region" description="Basic and acidic residues" evidence="1">
    <location>
        <begin position="713"/>
        <end position="739"/>
    </location>
</feature>
<dbReference type="Gene3D" id="2.30.29.30">
    <property type="entry name" value="Pleckstrin-homology domain (PH domain)/Phosphotyrosine-binding domain (PTB)"/>
    <property type="match status" value="1"/>
</dbReference>
<feature type="compositionally biased region" description="Polar residues" evidence="1">
    <location>
        <begin position="394"/>
        <end position="406"/>
    </location>
</feature>
<feature type="compositionally biased region" description="Basic and acidic residues" evidence="1">
    <location>
        <begin position="667"/>
        <end position="677"/>
    </location>
</feature>
<feature type="compositionally biased region" description="Basic and acidic residues" evidence="1">
    <location>
        <begin position="962"/>
        <end position="971"/>
    </location>
</feature>
<feature type="compositionally biased region" description="Low complexity" evidence="1">
    <location>
        <begin position="333"/>
        <end position="343"/>
    </location>
</feature>
<feature type="region of interest" description="Disordered" evidence="1">
    <location>
        <begin position="804"/>
        <end position="1064"/>
    </location>
</feature>
<feature type="compositionally biased region" description="Basic and acidic residues" evidence="1">
    <location>
        <begin position="1027"/>
        <end position="1050"/>
    </location>
</feature>
<protein>
    <recommendedName>
        <fullName evidence="3">PH domain-containing protein</fullName>
    </recommendedName>
</protein>
<feature type="region of interest" description="Disordered" evidence="1">
    <location>
        <begin position="640"/>
        <end position="760"/>
    </location>
</feature>